<dbReference type="PRINTS" id="PR00633">
    <property type="entry name" value="RCCNDNSATION"/>
</dbReference>
<dbReference type="InterPro" id="IPR052830">
    <property type="entry name" value="RCC1_domain-containing"/>
</dbReference>
<accession>A0A9P6QAX4</accession>
<dbReference type="AlphaFoldDB" id="A0A9P6QAX4"/>
<proteinExistence type="predicted"/>
<feature type="repeat" description="RCC1" evidence="1">
    <location>
        <begin position="39"/>
        <end position="91"/>
    </location>
</feature>
<dbReference type="Pfam" id="PF00415">
    <property type="entry name" value="RCC1"/>
    <property type="match status" value="2"/>
</dbReference>
<name>A0A9P6QAX4_9FUNG</name>
<evidence type="ECO:0000313" key="2">
    <source>
        <dbReference type="EMBL" id="KAG0264554.1"/>
    </source>
</evidence>
<evidence type="ECO:0000313" key="3">
    <source>
        <dbReference type="Proteomes" id="UP000807716"/>
    </source>
</evidence>
<dbReference type="SUPFAM" id="SSF50985">
    <property type="entry name" value="RCC1/BLIP-II"/>
    <property type="match status" value="1"/>
</dbReference>
<dbReference type="PANTHER" id="PTHR46849:SF1">
    <property type="entry name" value="RCC1 DOMAIN-CONTAINING PROTEIN 1"/>
    <property type="match status" value="1"/>
</dbReference>
<comment type="caution">
    <text evidence="2">The sequence shown here is derived from an EMBL/GenBank/DDBJ whole genome shotgun (WGS) entry which is preliminary data.</text>
</comment>
<keyword evidence="3" id="KW-1185">Reference proteome</keyword>
<feature type="repeat" description="RCC1" evidence="1">
    <location>
        <begin position="92"/>
        <end position="182"/>
    </location>
</feature>
<dbReference type="EMBL" id="JAAAJB010000136">
    <property type="protein sequence ID" value="KAG0264554.1"/>
    <property type="molecule type" value="Genomic_DNA"/>
</dbReference>
<dbReference type="PANTHER" id="PTHR46849">
    <property type="entry name" value="RCC1 DOMAIN-CONTAINING PROTEIN 1"/>
    <property type="match status" value="1"/>
</dbReference>
<dbReference type="Gene3D" id="2.130.10.30">
    <property type="entry name" value="Regulator of chromosome condensation 1/beta-lactamase-inhibitor protein II"/>
    <property type="match status" value="1"/>
</dbReference>
<reference evidence="2" key="1">
    <citation type="journal article" date="2020" name="Fungal Divers.">
        <title>Resolving the Mortierellaceae phylogeny through synthesis of multi-gene phylogenetics and phylogenomics.</title>
        <authorList>
            <person name="Vandepol N."/>
            <person name="Liber J."/>
            <person name="Desiro A."/>
            <person name="Na H."/>
            <person name="Kennedy M."/>
            <person name="Barry K."/>
            <person name="Grigoriev I.V."/>
            <person name="Miller A.N."/>
            <person name="O'Donnell K."/>
            <person name="Stajich J.E."/>
            <person name="Bonito G."/>
        </authorList>
    </citation>
    <scope>NUCLEOTIDE SEQUENCE</scope>
    <source>
        <strain evidence="2">BC1065</strain>
    </source>
</reference>
<sequence>MALPQPVQLRARDNVEDEEVCFEKVWAGEAHFLALACDGRLFSWGSGRFGQLGHGTVQADVVHPTPIEALEGLRVVDAACGATHSLALSDIGDVYAFGLNNYGQLGIGTGGDTTLPPAHQQQPTAITNNNQYSNGARTDQVNTALPQLVDFYNLERSTSEPIDINIVKIACGNAHSAIKVISTPAAGTSMASSEE</sequence>
<dbReference type="InterPro" id="IPR009091">
    <property type="entry name" value="RCC1/BLIP-II"/>
</dbReference>
<organism evidence="2 3">
    <name type="scientific">Actinomortierella ambigua</name>
    <dbReference type="NCBI Taxonomy" id="1343610"/>
    <lineage>
        <taxon>Eukaryota</taxon>
        <taxon>Fungi</taxon>
        <taxon>Fungi incertae sedis</taxon>
        <taxon>Mucoromycota</taxon>
        <taxon>Mortierellomycotina</taxon>
        <taxon>Mortierellomycetes</taxon>
        <taxon>Mortierellales</taxon>
        <taxon>Mortierellaceae</taxon>
        <taxon>Actinomortierella</taxon>
    </lineage>
</organism>
<gene>
    <name evidence="2" type="primary">RCCD1</name>
    <name evidence="2" type="ORF">DFQ27_001141</name>
</gene>
<protein>
    <submittedName>
        <fullName evidence="2">RCC1 domain-containing protein 1</fullName>
    </submittedName>
</protein>
<dbReference type="PROSITE" id="PS50012">
    <property type="entry name" value="RCC1_3"/>
    <property type="match status" value="2"/>
</dbReference>
<dbReference type="Proteomes" id="UP000807716">
    <property type="component" value="Unassembled WGS sequence"/>
</dbReference>
<dbReference type="InterPro" id="IPR000408">
    <property type="entry name" value="Reg_chr_condens"/>
</dbReference>
<dbReference type="OrthoDB" id="5370059at2759"/>
<evidence type="ECO:0000256" key="1">
    <source>
        <dbReference type="PROSITE-ProRule" id="PRU00235"/>
    </source>
</evidence>